<dbReference type="AlphaFoldDB" id="A0A7X1MC23"/>
<reference evidence="1 2" key="1">
    <citation type="submission" date="2020-08" db="EMBL/GenBank/DDBJ databases">
        <title>Streptomyces sp. PSKA01 genome sequencing and assembly.</title>
        <authorList>
            <person name="Mandal S."/>
            <person name="Maiti P.K."/>
            <person name="Das P."/>
        </authorList>
    </citation>
    <scope>NUCLEOTIDE SEQUENCE [LARGE SCALE GENOMIC DNA]</scope>
    <source>
        <strain evidence="1 2">PSKA01</strain>
    </source>
</reference>
<sequence length="91" mass="9764">MAGLMVGVLVGFVAVTGEAASVVHRAPADTELSEVGLETDAGIDLVLRPAGDVELLTELKLAFSQQDEHRWPPLSAPFRAPTVTRWPRRSS</sequence>
<proteinExistence type="predicted"/>
<name>A0A7X1MC23_9ACTN</name>
<evidence type="ECO:0000313" key="2">
    <source>
        <dbReference type="Proteomes" id="UP000584670"/>
    </source>
</evidence>
<organism evidence="1 2">
    <name type="scientific">Streptomyces cupreus</name>
    <dbReference type="NCBI Taxonomy" id="2759956"/>
    <lineage>
        <taxon>Bacteria</taxon>
        <taxon>Bacillati</taxon>
        <taxon>Actinomycetota</taxon>
        <taxon>Actinomycetes</taxon>
        <taxon>Kitasatosporales</taxon>
        <taxon>Streptomycetaceae</taxon>
        <taxon>Streptomyces</taxon>
    </lineage>
</organism>
<comment type="caution">
    <text evidence="1">The sequence shown here is derived from an EMBL/GenBank/DDBJ whole genome shotgun (WGS) entry which is preliminary data.</text>
</comment>
<protein>
    <submittedName>
        <fullName evidence="1">Uncharacterized protein</fullName>
    </submittedName>
</protein>
<dbReference type="Proteomes" id="UP000584670">
    <property type="component" value="Unassembled WGS sequence"/>
</dbReference>
<gene>
    <name evidence="1" type="ORF">H4N64_30325</name>
</gene>
<dbReference type="EMBL" id="JACMSF010000040">
    <property type="protein sequence ID" value="MBC2905782.1"/>
    <property type="molecule type" value="Genomic_DNA"/>
</dbReference>
<evidence type="ECO:0000313" key="1">
    <source>
        <dbReference type="EMBL" id="MBC2905782.1"/>
    </source>
</evidence>
<keyword evidence="2" id="KW-1185">Reference proteome</keyword>
<accession>A0A7X1MC23</accession>